<accession>A0A2N5VDQ6</accession>
<reference evidence="5 6" key="1">
    <citation type="submission" date="2017-11" db="EMBL/GenBank/DDBJ databases">
        <title>De novo assembly and phasing of dikaryotic genomes from two isolates of Puccinia coronata f. sp. avenae, the causal agent of oat crown rust.</title>
        <authorList>
            <person name="Miller M.E."/>
            <person name="Zhang Y."/>
            <person name="Omidvar V."/>
            <person name="Sperschneider J."/>
            <person name="Schwessinger B."/>
            <person name="Raley C."/>
            <person name="Palmer J.M."/>
            <person name="Garnica D."/>
            <person name="Upadhyaya N."/>
            <person name="Rathjen J."/>
            <person name="Taylor J.M."/>
            <person name="Park R.F."/>
            <person name="Dodds P.N."/>
            <person name="Hirsch C.D."/>
            <person name="Kianian S.F."/>
            <person name="Figueroa M."/>
        </authorList>
    </citation>
    <scope>NUCLEOTIDE SEQUENCE [LARGE SCALE GENOMIC DNA]</scope>
    <source>
        <strain evidence="4">12NC29</strain>
        <strain evidence="3">12SD80</strain>
    </source>
</reference>
<feature type="region of interest" description="Disordered" evidence="1">
    <location>
        <begin position="47"/>
        <end position="102"/>
    </location>
</feature>
<dbReference type="EMBL" id="PGCI01000246">
    <property type="protein sequence ID" value="PLW32300.1"/>
    <property type="molecule type" value="Genomic_DNA"/>
</dbReference>
<evidence type="ECO:0000313" key="4">
    <source>
        <dbReference type="EMBL" id="PLW48132.1"/>
    </source>
</evidence>
<organism evidence="4 5">
    <name type="scientific">Puccinia coronata f. sp. avenae</name>
    <dbReference type="NCBI Taxonomy" id="200324"/>
    <lineage>
        <taxon>Eukaryota</taxon>
        <taxon>Fungi</taxon>
        <taxon>Dikarya</taxon>
        <taxon>Basidiomycota</taxon>
        <taxon>Pucciniomycotina</taxon>
        <taxon>Pucciniomycetes</taxon>
        <taxon>Pucciniales</taxon>
        <taxon>Pucciniaceae</taxon>
        <taxon>Puccinia</taxon>
    </lineage>
</organism>
<evidence type="ECO:0000313" key="3">
    <source>
        <dbReference type="EMBL" id="PLW32300.1"/>
    </source>
</evidence>
<name>A0A2N5VDQ6_9BASI</name>
<evidence type="ECO:0000313" key="6">
    <source>
        <dbReference type="Proteomes" id="UP000235392"/>
    </source>
</evidence>
<keyword evidence="5" id="KW-1185">Reference proteome</keyword>
<evidence type="ECO:0000256" key="1">
    <source>
        <dbReference type="SAM" id="MobiDB-lite"/>
    </source>
</evidence>
<gene>
    <name evidence="4" type="ORF">PCANC_06724</name>
    <name evidence="3" type="ORF">PCASD_14188</name>
</gene>
<feature type="signal peptide" evidence="2">
    <location>
        <begin position="1"/>
        <end position="19"/>
    </location>
</feature>
<keyword evidence="2" id="KW-0732">Signal</keyword>
<sequence>MRWDICLFHIVPAIAVVSATENFNVSPLIAQLWDPWSETSRESFLNQDIPPLARTDRHLEPEAEGQALAPEERDFTKPPVAINTPKHLSPDDHGSLAPLTLTENTANTNHAVALSLASWPC</sequence>
<dbReference type="AlphaFoldDB" id="A0A2N5VDQ6"/>
<protein>
    <submittedName>
        <fullName evidence="4">Uncharacterized protein</fullName>
    </submittedName>
</protein>
<comment type="caution">
    <text evidence="4">The sequence shown here is derived from an EMBL/GenBank/DDBJ whole genome shotgun (WGS) entry which is preliminary data.</text>
</comment>
<proteinExistence type="predicted"/>
<evidence type="ECO:0000256" key="2">
    <source>
        <dbReference type="SAM" id="SignalP"/>
    </source>
</evidence>
<dbReference type="EMBL" id="PGCJ01000105">
    <property type="protein sequence ID" value="PLW48132.1"/>
    <property type="molecule type" value="Genomic_DNA"/>
</dbReference>
<feature type="chain" id="PRO_5015084022" evidence="2">
    <location>
        <begin position="20"/>
        <end position="121"/>
    </location>
</feature>
<dbReference type="Proteomes" id="UP000235392">
    <property type="component" value="Unassembled WGS sequence"/>
</dbReference>
<evidence type="ECO:0000313" key="5">
    <source>
        <dbReference type="Proteomes" id="UP000235388"/>
    </source>
</evidence>
<dbReference type="Proteomes" id="UP000235388">
    <property type="component" value="Unassembled WGS sequence"/>
</dbReference>